<comment type="caution">
    <text evidence="1">The sequence shown here is derived from an EMBL/GenBank/DDBJ whole genome shotgun (WGS) entry which is preliminary data.</text>
</comment>
<organism evidence="1 2">
    <name type="scientific">Circinella minor</name>
    <dbReference type="NCBI Taxonomy" id="1195481"/>
    <lineage>
        <taxon>Eukaryota</taxon>
        <taxon>Fungi</taxon>
        <taxon>Fungi incertae sedis</taxon>
        <taxon>Mucoromycota</taxon>
        <taxon>Mucoromycotina</taxon>
        <taxon>Mucoromycetes</taxon>
        <taxon>Mucorales</taxon>
        <taxon>Lichtheimiaceae</taxon>
        <taxon>Circinella</taxon>
    </lineage>
</organism>
<dbReference type="AlphaFoldDB" id="A0A8H7VPM4"/>
<dbReference type="OrthoDB" id="5592268at2759"/>
<dbReference type="Proteomes" id="UP000646827">
    <property type="component" value="Unassembled WGS sequence"/>
</dbReference>
<dbReference type="EMBL" id="JAEPRB010000014">
    <property type="protein sequence ID" value="KAG2226687.1"/>
    <property type="molecule type" value="Genomic_DNA"/>
</dbReference>
<reference evidence="1 2" key="1">
    <citation type="submission" date="2020-12" db="EMBL/GenBank/DDBJ databases">
        <title>Metabolic potential, ecology and presence of endohyphal bacteria is reflected in genomic diversity of Mucoromycotina.</title>
        <authorList>
            <person name="Muszewska A."/>
            <person name="Okrasinska A."/>
            <person name="Steczkiewicz K."/>
            <person name="Drgas O."/>
            <person name="Orlowska M."/>
            <person name="Perlinska-Lenart U."/>
            <person name="Aleksandrzak-Piekarczyk T."/>
            <person name="Szatraj K."/>
            <person name="Zielenkiewicz U."/>
            <person name="Pilsyk S."/>
            <person name="Malc E."/>
            <person name="Mieczkowski P."/>
            <person name="Kruszewska J.S."/>
            <person name="Biernat P."/>
            <person name="Pawlowska J."/>
        </authorList>
    </citation>
    <scope>NUCLEOTIDE SEQUENCE [LARGE SCALE GENOMIC DNA]</scope>
    <source>
        <strain evidence="1 2">CBS 142.35</strain>
    </source>
</reference>
<gene>
    <name evidence="1" type="ORF">INT45_001034</name>
</gene>
<name>A0A8H7VPM4_9FUNG</name>
<sequence length="78" mass="9307">MLYDQQVAFRKPFKVGEQVLMRDKIPQGKFGDKWLGPMVQLLVLAKKAFIENHTMVPDVQVKRTMNQYQAWIDRRRED</sequence>
<accession>A0A8H7VPM4</accession>
<evidence type="ECO:0000313" key="1">
    <source>
        <dbReference type="EMBL" id="KAG2226687.1"/>
    </source>
</evidence>
<proteinExistence type="predicted"/>
<protein>
    <submittedName>
        <fullName evidence="1">Uncharacterized protein</fullName>
    </submittedName>
</protein>
<keyword evidence="2" id="KW-1185">Reference proteome</keyword>
<evidence type="ECO:0000313" key="2">
    <source>
        <dbReference type="Proteomes" id="UP000646827"/>
    </source>
</evidence>